<keyword evidence="2" id="KW-0812">Transmembrane</keyword>
<protein>
    <submittedName>
        <fullName evidence="3">Uncharacterized protein</fullName>
    </submittedName>
</protein>
<reference evidence="3 4" key="1">
    <citation type="submission" date="2017-03" db="EMBL/GenBank/DDBJ databases">
        <title>Genomes of endolithic fungi from Antarctica.</title>
        <authorList>
            <person name="Coleine C."/>
            <person name="Masonjones S."/>
            <person name="Stajich J.E."/>
        </authorList>
    </citation>
    <scope>NUCLEOTIDE SEQUENCE [LARGE SCALE GENOMIC DNA]</scope>
    <source>
        <strain evidence="3 4">CCFEE 5184</strain>
    </source>
</reference>
<evidence type="ECO:0000256" key="2">
    <source>
        <dbReference type="SAM" id="Phobius"/>
    </source>
</evidence>
<feature type="transmembrane region" description="Helical" evidence="2">
    <location>
        <begin position="169"/>
        <end position="190"/>
    </location>
</feature>
<feature type="region of interest" description="Disordered" evidence="1">
    <location>
        <begin position="439"/>
        <end position="458"/>
    </location>
</feature>
<evidence type="ECO:0000313" key="3">
    <source>
        <dbReference type="EMBL" id="TKA80923.1"/>
    </source>
</evidence>
<evidence type="ECO:0000313" key="4">
    <source>
        <dbReference type="Proteomes" id="UP000309340"/>
    </source>
</evidence>
<dbReference type="OrthoDB" id="3832591at2759"/>
<feature type="transmembrane region" description="Helical" evidence="2">
    <location>
        <begin position="34"/>
        <end position="56"/>
    </location>
</feature>
<accession>A0A4U0XZ20</accession>
<dbReference type="AlphaFoldDB" id="A0A4U0XZ20"/>
<keyword evidence="2" id="KW-0472">Membrane</keyword>
<gene>
    <name evidence="3" type="ORF">B0A55_01656</name>
</gene>
<keyword evidence="2" id="KW-1133">Transmembrane helix</keyword>
<name>A0A4U0XZ20_9PEZI</name>
<feature type="region of interest" description="Disordered" evidence="1">
    <location>
        <begin position="484"/>
        <end position="505"/>
    </location>
</feature>
<dbReference type="Proteomes" id="UP000309340">
    <property type="component" value="Unassembled WGS sequence"/>
</dbReference>
<organism evidence="3 4">
    <name type="scientific">Friedmanniomyces simplex</name>
    <dbReference type="NCBI Taxonomy" id="329884"/>
    <lineage>
        <taxon>Eukaryota</taxon>
        <taxon>Fungi</taxon>
        <taxon>Dikarya</taxon>
        <taxon>Ascomycota</taxon>
        <taxon>Pezizomycotina</taxon>
        <taxon>Dothideomycetes</taxon>
        <taxon>Dothideomycetidae</taxon>
        <taxon>Mycosphaerellales</taxon>
        <taxon>Teratosphaeriaceae</taxon>
        <taxon>Friedmanniomyces</taxon>
    </lineage>
</organism>
<dbReference type="EMBL" id="NAJQ01000061">
    <property type="protein sequence ID" value="TKA80923.1"/>
    <property type="molecule type" value="Genomic_DNA"/>
</dbReference>
<comment type="caution">
    <text evidence="3">The sequence shown here is derived from an EMBL/GenBank/DDBJ whole genome shotgun (WGS) entry which is preliminary data.</text>
</comment>
<keyword evidence="4" id="KW-1185">Reference proteome</keyword>
<sequence length="554" mass="61317">MNPARVNVGNPRIQAPLNFIAPRHPITDFFLRTWLGNVLAVIGLVFTVFGAAWAIYTGVLGMRYGALQSCASLYSIGKYSVYCNKTLEAGVTPAPMIRRHLTDIWSRSDNLIVSSRASAFWRPAFRKSSHFCEGTNATSVLPPWYTANGDDMCIDPARSVQPTFPSDPALARSCVVAVFTLAAGIFAFLYTRSKMRLFPPIVSSVRTLPLTLVSVVKIVKCYHVLPLRWTARVKKRLDVAEEDDIAIFQGLVVRPIRPDEFGVLMNEDALDPAIDVDDFEALLQAQQQAFVGYTLPSDPDAVADASSDGESEILPKVQCIAFNGNETSALRPPNGDFDYFAWPEDEPSQIPPRPDLWLLTSDNDLRPNNTEYPDPTPLPPTDVDPPATILGSRGRPATLKQLHAIESESANLPAINYTPGGSMMSRWLQDDGDRLSYRIAGRGHMPPDESDNPHPLRATENLQNRLGSHSEAREHPGYPQELEISDDEVSTASNPMDPSAVRSKRRLVTRRLRDSVLEPKSLAVVTPGKARWLNLELARRSAGEKRIDFPISNH</sequence>
<proteinExistence type="predicted"/>
<evidence type="ECO:0000256" key="1">
    <source>
        <dbReference type="SAM" id="MobiDB-lite"/>
    </source>
</evidence>
<feature type="compositionally biased region" description="Basic and acidic residues" evidence="1">
    <location>
        <begin position="445"/>
        <end position="454"/>
    </location>
</feature>